<evidence type="ECO:0000256" key="3">
    <source>
        <dbReference type="ARBA" id="ARBA00022692"/>
    </source>
</evidence>
<dbReference type="Pfam" id="PF04138">
    <property type="entry name" value="GtrA_DPMS_TM"/>
    <property type="match status" value="1"/>
</dbReference>
<evidence type="ECO:0000313" key="8">
    <source>
        <dbReference type="EMBL" id="PSU49260.1"/>
    </source>
</evidence>
<feature type="transmembrane region" description="Helical" evidence="6">
    <location>
        <begin position="80"/>
        <end position="101"/>
    </location>
</feature>
<dbReference type="AlphaFoldDB" id="A0A2T3JK24"/>
<feature type="transmembrane region" description="Helical" evidence="6">
    <location>
        <begin position="107"/>
        <end position="125"/>
    </location>
</feature>
<sequence>MISKGLGVEFNTQVIRFLSVGITSALVYLTVTNGMMFYRLLPTIPASILGYLLGIFVSYYGQKNYTFNRAENNSQFVVRFVTLSVFGIVANSTIIHLFINIVDINDYISTFLSAATVATINYFALKIWVFK</sequence>
<feature type="transmembrane region" description="Helical" evidence="6">
    <location>
        <begin position="37"/>
        <end position="60"/>
    </location>
</feature>
<proteinExistence type="inferred from homology"/>
<evidence type="ECO:0000256" key="5">
    <source>
        <dbReference type="ARBA" id="ARBA00023136"/>
    </source>
</evidence>
<evidence type="ECO:0000256" key="2">
    <source>
        <dbReference type="ARBA" id="ARBA00009399"/>
    </source>
</evidence>
<evidence type="ECO:0000256" key="4">
    <source>
        <dbReference type="ARBA" id="ARBA00022989"/>
    </source>
</evidence>
<evidence type="ECO:0000313" key="9">
    <source>
        <dbReference type="Proteomes" id="UP000240987"/>
    </source>
</evidence>
<evidence type="ECO:0000259" key="7">
    <source>
        <dbReference type="Pfam" id="PF04138"/>
    </source>
</evidence>
<dbReference type="RefSeq" id="WP_107242530.1">
    <property type="nucleotide sequence ID" value="NZ_PYMJ01000007.1"/>
</dbReference>
<dbReference type="GO" id="GO:0000271">
    <property type="term" value="P:polysaccharide biosynthetic process"/>
    <property type="evidence" value="ECO:0007669"/>
    <property type="project" value="InterPro"/>
</dbReference>
<organism evidence="8 9">
    <name type="scientific">Photobacterium frigidiphilum</name>
    <dbReference type="NCBI Taxonomy" id="264736"/>
    <lineage>
        <taxon>Bacteria</taxon>
        <taxon>Pseudomonadati</taxon>
        <taxon>Pseudomonadota</taxon>
        <taxon>Gammaproteobacteria</taxon>
        <taxon>Vibrionales</taxon>
        <taxon>Vibrionaceae</taxon>
        <taxon>Photobacterium</taxon>
    </lineage>
</organism>
<dbReference type="PANTHER" id="PTHR38459">
    <property type="entry name" value="PROPHAGE BACTOPRENOL-LINKED GLUCOSE TRANSLOCASE HOMOLOG"/>
    <property type="match status" value="1"/>
</dbReference>
<dbReference type="Proteomes" id="UP000240987">
    <property type="component" value="Unassembled WGS sequence"/>
</dbReference>
<comment type="similarity">
    <text evidence="2">Belongs to the GtrA family.</text>
</comment>
<feature type="transmembrane region" description="Helical" evidence="6">
    <location>
        <begin position="14"/>
        <end position="31"/>
    </location>
</feature>
<gene>
    <name evidence="8" type="ORF">C9J12_09785</name>
</gene>
<reference evidence="8 9" key="1">
    <citation type="submission" date="2018-01" db="EMBL/GenBank/DDBJ databases">
        <title>Whole genome sequencing of Histamine producing bacteria.</title>
        <authorList>
            <person name="Butler K."/>
        </authorList>
    </citation>
    <scope>NUCLEOTIDE SEQUENCE [LARGE SCALE GENOMIC DNA]</scope>
    <source>
        <strain evidence="8 9">JCM 12947</strain>
    </source>
</reference>
<keyword evidence="5 6" id="KW-0472">Membrane</keyword>
<protein>
    <recommendedName>
        <fullName evidence="7">GtrA/DPMS transmembrane domain-containing protein</fullName>
    </recommendedName>
</protein>
<accession>A0A2T3JK24</accession>
<dbReference type="GO" id="GO:0005886">
    <property type="term" value="C:plasma membrane"/>
    <property type="evidence" value="ECO:0007669"/>
    <property type="project" value="TreeGrafter"/>
</dbReference>
<comment type="caution">
    <text evidence="8">The sequence shown here is derived from an EMBL/GenBank/DDBJ whole genome shotgun (WGS) entry which is preliminary data.</text>
</comment>
<name>A0A2T3JK24_9GAMM</name>
<keyword evidence="9" id="KW-1185">Reference proteome</keyword>
<comment type="subcellular location">
    <subcellularLocation>
        <location evidence="1">Membrane</location>
        <topology evidence="1">Multi-pass membrane protein</topology>
    </subcellularLocation>
</comment>
<feature type="domain" description="GtrA/DPMS transmembrane" evidence="7">
    <location>
        <begin position="16"/>
        <end position="130"/>
    </location>
</feature>
<dbReference type="InterPro" id="IPR051401">
    <property type="entry name" value="GtrA_CellWall_Glycosyl"/>
</dbReference>
<evidence type="ECO:0000256" key="1">
    <source>
        <dbReference type="ARBA" id="ARBA00004141"/>
    </source>
</evidence>
<keyword evidence="4 6" id="KW-1133">Transmembrane helix</keyword>
<keyword evidence="3 6" id="KW-0812">Transmembrane</keyword>
<dbReference type="EMBL" id="PYMJ01000007">
    <property type="protein sequence ID" value="PSU49260.1"/>
    <property type="molecule type" value="Genomic_DNA"/>
</dbReference>
<dbReference type="InterPro" id="IPR007267">
    <property type="entry name" value="GtrA_DPMS_TM"/>
</dbReference>
<dbReference type="PANTHER" id="PTHR38459:SF1">
    <property type="entry name" value="PROPHAGE BACTOPRENOL-LINKED GLUCOSE TRANSLOCASE HOMOLOG"/>
    <property type="match status" value="1"/>
</dbReference>
<dbReference type="OrthoDB" id="6906022at2"/>
<evidence type="ECO:0000256" key="6">
    <source>
        <dbReference type="SAM" id="Phobius"/>
    </source>
</evidence>